<sequence length="370" mass="39333">MRLRHLHLPSIHPRYVPYSLASRVQEHVRRQHLDFKDDPAASGTQAAPPPTLISFTPHPIYTLGRRQTAPLSPGEIARLTAPLQVRDGGSGGSGGSNDNDNDNDHDHDPPATLRPGLAYSLRGGLTTYHGPGQVVLWPVLDLRSPAHRRLTVRCYSRLLEDTTIAALRGAFGVRAFTTDDPGVWVRVRPEKGAVEEDGDGVGVGEVAKIAALGVHLRRHVSALGTAVNVDFPGLEVTDEGRNPWARIVACGLEGKTVASLAGLLPGGAREVGEKLAELAVARTTSGRAPLYDGGGARSVGARTARMVAGAWAEELARRLGLEGVDVVGTVETMDLMDNLLASVAIESDEGVEEGIEFLKGVRGVLSDQAR</sequence>
<name>A0ABQ0G1Z1_9PEZI</name>
<dbReference type="PROSITE" id="PS51733">
    <property type="entry name" value="BPL_LPL_CATALYTIC"/>
    <property type="match status" value="1"/>
</dbReference>
<comment type="caution">
    <text evidence="3">The sequence shown here is derived from an EMBL/GenBank/DDBJ whole genome shotgun (WGS) entry which is preliminary data.</text>
</comment>
<dbReference type="PANTHER" id="PTHR10993">
    <property type="entry name" value="OCTANOYLTRANSFERASE"/>
    <property type="match status" value="1"/>
</dbReference>
<protein>
    <recommendedName>
        <fullName evidence="2">BPL/LPL catalytic domain-containing protein</fullName>
    </recommendedName>
</protein>
<dbReference type="RefSeq" id="XP_070913313.1">
    <property type="nucleotide sequence ID" value="XM_071057212.1"/>
</dbReference>
<evidence type="ECO:0000313" key="4">
    <source>
        <dbReference type="Proteomes" id="UP001628179"/>
    </source>
</evidence>
<feature type="domain" description="BPL/LPL catalytic" evidence="2">
    <location>
        <begin position="46"/>
        <end position="279"/>
    </location>
</feature>
<dbReference type="PANTHER" id="PTHR10993:SF7">
    <property type="entry name" value="LIPOYLTRANSFERASE 2, MITOCHONDRIAL-RELATED"/>
    <property type="match status" value="1"/>
</dbReference>
<feature type="region of interest" description="Disordered" evidence="1">
    <location>
        <begin position="82"/>
        <end position="116"/>
    </location>
</feature>
<dbReference type="InterPro" id="IPR004143">
    <property type="entry name" value="BPL_LPL_catalytic"/>
</dbReference>
<dbReference type="EMBL" id="BAAFSV010000001">
    <property type="protein sequence ID" value="GAB1311580.1"/>
    <property type="molecule type" value="Genomic_DNA"/>
</dbReference>
<proteinExistence type="predicted"/>
<dbReference type="SUPFAM" id="SSF55681">
    <property type="entry name" value="Class II aaRS and biotin synthetases"/>
    <property type="match status" value="1"/>
</dbReference>
<dbReference type="Pfam" id="PF21948">
    <property type="entry name" value="LplA-B_cat"/>
    <property type="match status" value="1"/>
</dbReference>
<feature type="region of interest" description="Disordered" evidence="1">
    <location>
        <begin position="36"/>
        <end position="57"/>
    </location>
</feature>
<evidence type="ECO:0000256" key="1">
    <source>
        <dbReference type="SAM" id="MobiDB-lite"/>
    </source>
</evidence>
<keyword evidence="4" id="KW-1185">Reference proteome</keyword>
<dbReference type="Proteomes" id="UP001628179">
    <property type="component" value="Unassembled WGS sequence"/>
</dbReference>
<dbReference type="Gene3D" id="3.30.930.10">
    <property type="entry name" value="Bira Bifunctional Protein, Domain 2"/>
    <property type="match status" value="1"/>
</dbReference>
<organism evidence="3 4">
    <name type="scientific">Madurella fahalii</name>
    <dbReference type="NCBI Taxonomy" id="1157608"/>
    <lineage>
        <taxon>Eukaryota</taxon>
        <taxon>Fungi</taxon>
        <taxon>Dikarya</taxon>
        <taxon>Ascomycota</taxon>
        <taxon>Pezizomycotina</taxon>
        <taxon>Sordariomycetes</taxon>
        <taxon>Sordariomycetidae</taxon>
        <taxon>Sordariales</taxon>
        <taxon>Sordariales incertae sedis</taxon>
        <taxon>Madurella</taxon>
    </lineage>
</organism>
<gene>
    <name evidence="3" type="ORF">MFIFM68171_01790</name>
</gene>
<evidence type="ECO:0000313" key="3">
    <source>
        <dbReference type="EMBL" id="GAB1311580.1"/>
    </source>
</evidence>
<dbReference type="InterPro" id="IPR045864">
    <property type="entry name" value="aa-tRNA-synth_II/BPL/LPL"/>
</dbReference>
<accession>A0ABQ0G1Z1</accession>
<dbReference type="GeneID" id="98172535"/>
<reference evidence="3 4" key="1">
    <citation type="submission" date="2024-09" db="EMBL/GenBank/DDBJ databases">
        <title>Itraconazole resistance in Madurella fahalii resulting from another homologue of gene encoding cytochrome P450 14-alpha sterol demethylase (CYP51).</title>
        <authorList>
            <person name="Yoshioka I."/>
            <person name="Fahal A.H."/>
            <person name="Kaneko S."/>
            <person name="Yaguchi T."/>
        </authorList>
    </citation>
    <scope>NUCLEOTIDE SEQUENCE [LARGE SCALE GENOMIC DNA]</scope>
    <source>
        <strain evidence="3 4">IFM 68171</strain>
    </source>
</reference>
<evidence type="ECO:0000259" key="2">
    <source>
        <dbReference type="PROSITE" id="PS51733"/>
    </source>
</evidence>